<dbReference type="UniPathway" id="UPA00643"/>
<evidence type="ECO:0000313" key="112">
    <source>
        <dbReference type="Proteomes" id="UP000034842"/>
    </source>
</evidence>
<evidence type="ECO:0000313" key="29">
    <source>
        <dbReference type="EMBL" id="KKG81900.1"/>
    </source>
</evidence>
<evidence type="ECO:0000313" key="72">
    <source>
        <dbReference type="Proteomes" id="UP000033987"/>
    </source>
</evidence>
<dbReference type="Proteomes" id="UP000034820">
    <property type="component" value="Unassembled WGS sequence"/>
</dbReference>
<evidence type="ECO:0000313" key="100">
    <source>
        <dbReference type="Proteomes" id="UP000034577"/>
    </source>
</evidence>
<dbReference type="Proteomes" id="UP000033885">
    <property type="component" value="Unassembled WGS sequence"/>
</dbReference>
<evidence type="ECO:0000313" key="69">
    <source>
        <dbReference type="Proteomes" id="UP000033885"/>
    </source>
</evidence>
<evidence type="ECO:0000313" key="30">
    <source>
        <dbReference type="EMBL" id="KKG87884.1"/>
    </source>
</evidence>
<evidence type="ECO:0000313" key="16">
    <source>
        <dbReference type="EMBL" id="KKG42632.1"/>
    </source>
</evidence>
<evidence type="ECO:0000313" key="48">
    <source>
        <dbReference type="EMBL" id="KKH51555.1"/>
    </source>
</evidence>
<dbReference type="EMBL" id="JJQC01000075">
    <property type="protein sequence ID" value="KKH21746.1"/>
    <property type="molecule type" value="Genomic_DNA"/>
</dbReference>
<dbReference type="EMBL" id="JJPA01000094">
    <property type="protein sequence ID" value="KKG34317.1"/>
    <property type="molecule type" value="Genomic_DNA"/>
</dbReference>
<evidence type="ECO:0000313" key="113">
    <source>
        <dbReference type="Proteomes" id="UP000034872"/>
    </source>
</evidence>
<dbReference type="EMBL" id="JJPB01000123">
    <property type="protein sequence ID" value="KKG28933.1"/>
    <property type="molecule type" value="Genomic_DNA"/>
</dbReference>
<evidence type="ECO:0000313" key="111">
    <source>
        <dbReference type="Proteomes" id="UP000034820"/>
    </source>
</evidence>
<evidence type="ECO:0000313" key="115">
    <source>
        <dbReference type="Proteomes" id="UP000034925"/>
    </source>
</evidence>
<dbReference type="EMBL" id="JJPP01000108">
    <property type="protein sequence ID" value="KKG78363.1"/>
    <property type="molecule type" value="Genomic_DNA"/>
</dbReference>
<dbReference type="Proteomes" id="UP000033889">
    <property type="component" value="Unassembled WGS sequence"/>
</dbReference>
<dbReference type="Proteomes" id="UP000034578">
    <property type="component" value="Unassembled WGS sequence"/>
</dbReference>
<dbReference type="Proteomes" id="UP000034040">
    <property type="component" value="Unassembled WGS sequence"/>
</dbReference>
<evidence type="ECO:0000313" key="14">
    <source>
        <dbReference type="EMBL" id="KKG32853.1"/>
    </source>
</evidence>
<dbReference type="SUPFAM" id="SSF75098">
    <property type="entry name" value="Monomethylamine methyltransferase MtmB"/>
    <property type="match status" value="1"/>
</dbReference>
<dbReference type="EMBL" id="JJPN01000055">
    <property type="protein sequence ID" value="KKG73236.1"/>
    <property type="molecule type" value="Genomic_DNA"/>
</dbReference>
<dbReference type="EMBL" id="JJOU01000179">
    <property type="protein sequence ID" value="KKG10396.1"/>
    <property type="molecule type" value="Genomic_DNA"/>
</dbReference>
<dbReference type="EMBL" id="JJOT01000102">
    <property type="protein sequence ID" value="KKF99973.1"/>
    <property type="molecule type" value="Genomic_DNA"/>
</dbReference>
<evidence type="ECO:0000313" key="77">
    <source>
        <dbReference type="Proteomes" id="UP000034064"/>
    </source>
</evidence>
<dbReference type="EMBL" id="JJPJ01000034">
    <property type="protein sequence ID" value="KKG64639.1"/>
    <property type="molecule type" value="Genomic_DNA"/>
</dbReference>
<dbReference type="EMBL" id="JJPT01000069">
    <property type="protein sequence ID" value="KKG91760.1"/>
    <property type="molecule type" value="Genomic_DNA"/>
</dbReference>
<dbReference type="EC" id="2.1.1.248" evidence="3"/>
<evidence type="ECO:0000313" key="67">
    <source>
        <dbReference type="Proteomes" id="UP000033864"/>
    </source>
</evidence>
<evidence type="ECO:0000313" key="24">
    <source>
        <dbReference type="EMBL" id="KKG64639.1"/>
    </source>
</evidence>
<evidence type="ECO:0000313" key="56">
    <source>
        <dbReference type="EMBL" id="KKH76651.1"/>
    </source>
</evidence>
<dbReference type="Proteomes" id="UP000034142">
    <property type="component" value="Unassembled WGS sequence"/>
</dbReference>
<evidence type="ECO:0000313" key="66">
    <source>
        <dbReference type="Proteomes" id="UP000033835"/>
    </source>
</evidence>
<proteinExistence type="inferred from homology"/>
<evidence type="ECO:0000313" key="90">
    <source>
        <dbReference type="Proteomes" id="UP000034298"/>
    </source>
</evidence>
<evidence type="ECO:0000313" key="102">
    <source>
        <dbReference type="Proteomes" id="UP000034597"/>
    </source>
</evidence>
<dbReference type="EMBL" id="JJQV01000134">
    <property type="protein sequence ID" value="KKH80432.1"/>
    <property type="molecule type" value="Genomic_DNA"/>
</dbReference>
<evidence type="ECO:0000313" key="104">
    <source>
        <dbReference type="Proteomes" id="UP000034667"/>
    </source>
</evidence>
<dbReference type="Proteomes" id="UP000034232">
    <property type="component" value="Unassembled WGS sequence"/>
</dbReference>
<evidence type="ECO:0000313" key="87">
    <source>
        <dbReference type="Proteomes" id="UP000034253"/>
    </source>
</evidence>
<dbReference type="Proteomes" id="UP000034758">
    <property type="component" value="Unassembled WGS sequence"/>
</dbReference>
<accession>A0A0F8LFB5</accession>
<evidence type="ECO:0000313" key="11">
    <source>
        <dbReference type="EMBL" id="KKG08074.1"/>
    </source>
</evidence>
<dbReference type="EMBL" id="JJQM01000003">
    <property type="protein sequence ID" value="KKH59204.1"/>
    <property type="molecule type" value="Genomic_DNA"/>
</dbReference>
<evidence type="ECO:0000313" key="118">
    <source>
        <dbReference type="Proteomes" id="UP000034950"/>
    </source>
</evidence>
<evidence type="ECO:0000313" key="70">
    <source>
        <dbReference type="Proteomes" id="UP000033889"/>
    </source>
</evidence>
<dbReference type="EMBL" id="JJRA01000036">
    <property type="protein sequence ID" value="KKI05356.1"/>
    <property type="molecule type" value="Genomic_DNA"/>
</dbReference>
<evidence type="ECO:0000313" key="65">
    <source>
        <dbReference type="Proteomes" id="UP000033814"/>
    </source>
</evidence>
<dbReference type="EMBL" id="JJPO01000070">
    <property type="protein sequence ID" value="KKG73644.1"/>
    <property type="molecule type" value="Genomic_DNA"/>
</dbReference>
<dbReference type="Proteomes" id="UP000034944">
    <property type="component" value="Unassembled WGS sequence"/>
</dbReference>
<dbReference type="Proteomes" id="UP000034001">
    <property type="component" value="Unassembled WGS sequence"/>
</dbReference>
<dbReference type="Proteomes" id="UP000034450">
    <property type="component" value="Unassembled WGS sequence"/>
</dbReference>
<comment type="caution">
    <text evidence="32">The sequence shown here is derived from an EMBL/GenBank/DDBJ whole genome shotgun (WGS) entry which is preliminary data.</text>
</comment>
<dbReference type="EMBL" id="JJPF01000079">
    <property type="protein sequence ID" value="KKG42632.1"/>
    <property type="molecule type" value="Genomic_DNA"/>
</dbReference>
<evidence type="ECO:0000313" key="51">
    <source>
        <dbReference type="EMBL" id="KKH59255.1"/>
    </source>
</evidence>
<dbReference type="Proteomes" id="UP000033933">
    <property type="component" value="Unassembled WGS sequence"/>
</dbReference>
<comment type="catalytic activity">
    <reaction evidence="8">
        <text>Co(I)-[methylamine-specific corrinoid protein] + methylamine + H(+) = methyl-Co(III)-[methylamine-specific corrinoid protein] + NH4(+)</text>
        <dbReference type="Rhea" id="RHEA:26059"/>
        <dbReference type="Rhea" id="RHEA-COMP:11120"/>
        <dbReference type="Rhea" id="RHEA-COMP:11121"/>
        <dbReference type="ChEBI" id="CHEBI:15378"/>
        <dbReference type="ChEBI" id="CHEBI:28938"/>
        <dbReference type="ChEBI" id="CHEBI:59338"/>
        <dbReference type="ChEBI" id="CHEBI:85033"/>
        <dbReference type="ChEBI" id="CHEBI:85035"/>
        <dbReference type="EC" id="2.1.1.248"/>
    </reaction>
</comment>
<evidence type="ECO:0000313" key="55">
    <source>
        <dbReference type="EMBL" id="KKH74262.1"/>
    </source>
</evidence>
<evidence type="ECO:0000313" key="71">
    <source>
        <dbReference type="Proteomes" id="UP000033933"/>
    </source>
</evidence>
<evidence type="ECO:0000313" key="89">
    <source>
        <dbReference type="Proteomes" id="UP000034279"/>
    </source>
</evidence>
<dbReference type="Proteomes" id="UP000034925">
    <property type="component" value="Unassembled WGS sequence"/>
</dbReference>
<dbReference type="Proteomes" id="UP000034668">
    <property type="component" value="Unassembled WGS sequence"/>
</dbReference>
<evidence type="ECO:0000313" key="33">
    <source>
        <dbReference type="EMBL" id="KKG98077.1"/>
    </source>
</evidence>
<dbReference type="Proteomes" id="UP000034338">
    <property type="component" value="Unassembled WGS sequence"/>
</dbReference>
<dbReference type="EMBL" id="JJQD01000216">
    <property type="protein sequence ID" value="KKH22755.1"/>
    <property type="molecule type" value="Genomic_DNA"/>
</dbReference>
<evidence type="ECO:0000313" key="99">
    <source>
        <dbReference type="Proteomes" id="UP000034566"/>
    </source>
</evidence>
<dbReference type="Gene3D" id="3.20.20.460">
    <property type="entry name" value="Monomethylamine methyltransferase MtmB"/>
    <property type="match status" value="1"/>
</dbReference>
<dbReference type="Proteomes" id="UP000034409">
    <property type="component" value="Unassembled WGS sequence"/>
</dbReference>
<evidence type="ECO:0000313" key="17">
    <source>
        <dbReference type="EMBL" id="KKG44439.1"/>
    </source>
</evidence>
<dbReference type="EMBL" id="JJQF01000025">
    <property type="protein sequence ID" value="KKH33788.1"/>
    <property type="molecule type" value="Genomic_DNA"/>
</dbReference>
<evidence type="ECO:0000313" key="15">
    <source>
        <dbReference type="EMBL" id="KKG34317.1"/>
    </source>
</evidence>
<dbReference type="EMBL" id="JJPI01000058">
    <property type="protein sequence ID" value="KKG55324.1"/>
    <property type="molecule type" value="Genomic_DNA"/>
</dbReference>
<evidence type="ECO:0000313" key="78">
    <source>
        <dbReference type="Proteomes" id="UP000034074"/>
    </source>
</evidence>
<dbReference type="Proteomes" id="UP000034387">
    <property type="component" value="Unassembled WGS sequence"/>
</dbReference>
<evidence type="ECO:0000313" key="26">
    <source>
        <dbReference type="EMBL" id="KKG73644.1"/>
    </source>
</evidence>
<dbReference type="EMBL" id="JJPM01000169">
    <property type="protein sequence ID" value="KKG74434.1"/>
    <property type="molecule type" value="Genomic_DNA"/>
</dbReference>
<dbReference type="EMBL" id="JJQP01000307">
    <property type="protein sequence ID" value="KKH60848.1"/>
    <property type="molecule type" value="Genomic_DNA"/>
</dbReference>
<evidence type="ECO:0000313" key="12">
    <source>
        <dbReference type="EMBL" id="KKG10396.1"/>
    </source>
</evidence>
<dbReference type="Proteomes" id="UP000034243">
    <property type="component" value="Unassembled WGS sequence"/>
</dbReference>
<evidence type="ECO:0000313" key="23">
    <source>
        <dbReference type="EMBL" id="KKG62861.1"/>
    </source>
</evidence>
<evidence type="ECO:0000313" key="41">
    <source>
        <dbReference type="EMBL" id="KKH21746.1"/>
    </source>
</evidence>
<dbReference type="EMBL" id="JJPY01000106">
    <property type="protein sequence ID" value="KKH06180.1"/>
    <property type="molecule type" value="Genomic_DNA"/>
</dbReference>
<evidence type="ECO:0000313" key="22">
    <source>
        <dbReference type="EMBL" id="KKG61735.1"/>
    </source>
</evidence>
<evidence type="ECO:0000313" key="62">
    <source>
        <dbReference type="EMBL" id="KKH95540.1"/>
    </source>
</evidence>
<evidence type="ECO:0000313" key="36">
    <source>
        <dbReference type="EMBL" id="KKH06180.1"/>
    </source>
</evidence>
<evidence type="ECO:0000313" key="35">
    <source>
        <dbReference type="EMBL" id="KKH03059.1"/>
    </source>
</evidence>
<comment type="pathway">
    <text evidence="1">One-carbon metabolism; methanogenesis from methylamine.</text>
</comment>
<dbReference type="EMBL" id="JJPW01000078">
    <property type="protein sequence ID" value="KKG98992.1"/>
    <property type="molecule type" value="Genomic_DNA"/>
</dbReference>
<dbReference type="Proteomes" id="UP000033987">
    <property type="component" value="Unassembled WGS sequence"/>
</dbReference>
<dbReference type="GO" id="GO:0032259">
    <property type="term" value="P:methylation"/>
    <property type="evidence" value="ECO:0007669"/>
    <property type="project" value="UniProtKB-KW"/>
</dbReference>
<evidence type="ECO:0000313" key="109">
    <source>
        <dbReference type="Proteomes" id="UP000034758"/>
    </source>
</evidence>
<dbReference type="EMBL" id="JJQO01000155">
    <property type="protein sequence ID" value="KKH64790.1"/>
    <property type="molecule type" value="Genomic_DNA"/>
</dbReference>
<dbReference type="EMBL" id="JJQJ01000055">
    <property type="protein sequence ID" value="KKH51555.1"/>
    <property type="molecule type" value="Genomic_DNA"/>
</dbReference>
<evidence type="ECO:0000313" key="38">
    <source>
        <dbReference type="EMBL" id="KKH14828.1"/>
    </source>
</evidence>
<dbReference type="InterPro" id="IPR008031">
    <property type="entry name" value="MtmB_MeTrfase"/>
</dbReference>
<evidence type="ECO:0000313" key="84">
    <source>
        <dbReference type="Proteomes" id="UP000034227"/>
    </source>
</evidence>
<evidence type="ECO:0000256" key="7">
    <source>
        <dbReference type="ARBA" id="ARBA00022994"/>
    </source>
</evidence>
<dbReference type="Proteomes" id="UP000034566">
    <property type="component" value="Unassembled WGS sequence"/>
</dbReference>
<dbReference type="Proteomes" id="UP000034937">
    <property type="component" value="Unassembled WGS sequence"/>
</dbReference>
<dbReference type="EMBL" id="JJPU01000007">
    <property type="protein sequence ID" value="KKH03059.1"/>
    <property type="molecule type" value="Genomic_DNA"/>
</dbReference>
<dbReference type="Proteomes" id="UP000034074">
    <property type="component" value="Unassembled WGS sequence"/>
</dbReference>
<evidence type="ECO:0000313" key="79">
    <source>
        <dbReference type="Proteomes" id="UP000034142"/>
    </source>
</evidence>
<evidence type="ECO:0000313" key="110">
    <source>
        <dbReference type="Proteomes" id="UP000034817"/>
    </source>
</evidence>
<keyword evidence="101" id="KW-1185">Reference proteome</keyword>
<dbReference type="EMBL" id="JJPL01000120">
    <property type="protein sequence ID" value="KKG61735.1"/>
    <property type="molecule type" value="Genomic_DNA"/>
</dbReference>
<evidence type="ECO:0000313" key="63">
    <source>
        <dbReference type="EMBL" id="KKI05356.1"/>
    </source>
</evidence>
<evidence type="ECO:0000313" key="105">
    <source>
        <dbReference type="Proteomes" id="UP000034668"/>
    </source>
</evidence>
<dbReference type="Proteomes" id="UP000034547">
    <property type="component" value="Unassembled WGS sequence"/>
</dbReference>
<evidence type="ECO:0000313" key="40">
    <source>
        <dbReference type="EMBL" id="KKH21445.1"/>
    </source>
</evidence>
<evidence type="ECO:0000313" key="31">
    <source>
        <dbReference type="EMBL" id="KKG91760.1"/>
    </source>
</evidence>
<dbReference type="EMBL" id="JJQB01000047">
    <property type="protein sequence ID" value="KKH21445.1"/>
    <property type="molecule type" value="Genomic_DNA"/>
</dbReference>
<dbReference type="EMBL" id="JJQZ01000123">
    <property type="protein sequence ID" value="KKH93922.1"/>
    <property type="molecule type" value="Genomic_DNA"/>
</dbReference>
<evidence type="ECO:0000256" key="2">
    <source>
        <dbReference type="ARBA" id="ARBA00009675"/>
    </source>
</evidence>
<dbReference type="EMBL" id="JJPR01000059">
    <property type="protein sequence ID" value="KKG87884.1"/>
    <property type="molecule type" value="Genomic_DNA"/>
</dbReference>
<dbReference type="PATRIC" id="fig|2209.39.peg.3066"/>
<evidence type="ECO:0000313" key="88">
    <source>
        <dbReference type="Proteomes" id="UP000034259"/>
    </source>
</evidence>
<evidence type="ECO:0000313" key="95">
    <source>
        <dbReference type="Proteomes" id="UP000034424"/>
    </source>
</evidence>
<dbReference type="Proteomes" id="UP000034817">
    <property type="component" value="Unassembled WGS sequence"/>
</dbReference>
<dbReference type="Proteomes" id="UP000034064">
    <property type="component" value="Unassembled WGS sequence"/>
</dbReference>
<dbReference type="EMBL" id="JJQU01000026">
    <property type="protein sequence ID" value="KKH90253.1"/>
    <property type="molecule type" value="Genomic_DNA"/>
</dbReference>
<dbReference type="EMBL" id="JJPQ01000079">
    <property type="protein sequence ID" value="KKG81900.1"/>
    <property type="molecule type" value="Genomic_DNA"/>
</dbReference>
<protein>
    <recommendedName>
        <fullName evidence="3">[methylamine--corrinoid protein] Co-methyltransferase</fullName>
        <ecNumber evidence="3">2.1.1.248</ecNumber>
    </recommendedName>
</protein>
<keyword evidence="4" id="KW-0489">Methyltransferase</keyword>
<evidence type="ECO:0000313" key="10">
    <source>
        <dbReference type="EMBL" id="KKG00417.1"/>
    </source>
</evidence>
<dbReference type="EMBL" id="JJQR01000032">
    <property type="protein sequence ID" value="KKH77845.1"/>
    <property type="molecule type" value="Genomic_DNA"/>
</dbReference>
<evidence type="ECO:0000313" key="39">
    <source>
        <dbReference type="EMBL" id="KKH18058.1"/>
    </source>
</evidence>
<dbReference type="Proteomes" id="UP000034692">
    <property type="component" value="Unassembled WGS sequence"/>
</dbReference>
<evidence type="ECO:0000313" key="108">
    <source>
        <dbReference type="Proteomes" id="UP000034733"/>
    </source>
</evidence>
<evidence type="ECO:0000313" key="54">
    <source>
        <dbReference type="EMBL" id="KKH65586.1"/>
    </source>
</evidence>
<dbReference type="EMBL" id="JJQA01000046">
    <property type="protein sequence ID" value="KKH18058.1"/>
    <property type="molecule type" value="Genomic_DNA"/>
</dbReference>
<evidence type="ECO:0000313" key="46">
    <source>
        <dbReference type="EMBL" id="KKH35780.1"/>
    </source>
</evidence>
<dbReference type="EMBL" id="JJPZ01000010">
    <property type="protein sequence ID" value="KKH14828.1"/>
    <property type="molecule type" value="Genomic_DNA"/>
</dbReference>
<dbReference type="Proteomes" id="UP000034279">
    <property type="component" value="Unassembled WGS sequence"/>
</dbReference>
<dbReference type="EMBL" id="JJQH01000166">
    <property type="protein sequence ID" value="KKH35780.1"/>
    <property type="molecule type" value="Genomic_DNA"/>
</dbReference>
<evidence type="ECO:0000313" key="97">
    <source>
        <dbReference type="Proteomes" id="UP000034468"/>
    </source>
</evidence>
<evidence type="ECO:0000313" key="92">
    <source>
        <dbReference type="Proteomes" id="UP000034387"/>
    </source>
</evidence>
<dbReference type="Proteomes" id="UP000034672">
    <property type="component" value="Unassembled WGS sequence"/>
</dbReference>
<dbReference type="Proteomes" id="UP000034151">
    <property type="component" value="Unassembled WGS sequence"/>
</dbReference>
<dbReference type="Proteomes" id="UP000034021">
    <property type="component" value="Unassembled WGS sequence"/>
</dbReference>
<dbReference type="EMBL" id="JJOR01000021">
    <property type="protein sequence ID" value="KKG08074.1"/>
    <property type="molecule type" value="Genomic_DNA"/>
</dbReference>
<evidence type="ECO:0000313" key="80">
    <source>
        <dbReference type="Proteomes" id="UP000034151"/>
    </source>
</evidence>
<evidence type="ECO:0000313" key="50">
    <source>
        <dbReference type="EMBL" id="KKH59204.1"/>
    </source>
</evidence>
<dbReference type="Proteomes" id="UP000034188">
    <property type="component" value="Unassembled WGS sequence"/>
</dbReference>
<dbReference type="EMBL" id="JJPG01000082">
    <property type="protein sequence ID" value="KKG52015.1"/>
    <property type="molecule type" value="Genomic_DNA"/>
</dbReference>
<dbReference type="Pfam" id="PF05369">
    <property type="entry name" value="MtmB"/>
    <property type="match status" value="1"/>
</dbReference>
<organism evidence="32 94">
    <name type="scientific">Methanosarcina mazei</name>
    <name type="common">Methanosarcina frisia</name>
    <dbReference type="NCBI Taxonomy" id="2209"/>
    <lineage>
        <taxon>Archaea</taxon>
        <taxon>Methanobacteriati</taxon>
        <taxon>Methanobacteriota</taxon>
        <taxon>Stenosarchaea group</taxon>
        <taxon>Methanomicrobia</taxon>
        <taxon>Methanosarcinales</taxon>
        <taxon>Methanosarcinaceae</taxon>
        <taxon>Methanosarcina</taxon>
    </lineage>
</organism>
<reference evidence="65 66" key="1">
    <citation type="journal article" date="2015" name="ISME J.">
        <title>Genomic and phenotypic differentiation among Methanosarcina mazei populations from Columbia River sediment.</title>
        <authorList>
            <person name="Youngblut N.D."/>
            <person name="Wirth J.S."/>
            <person name="Henriksen J.R."/>
            <person name="Smith M."/>
            <person name="Simon H."/>
            <person name="Metcalf W.W."/>
            <person name="Whitaker R.J."/>
        </authorList>
    </citation>
    <scope>NUCLEOTIDE SEQUENCE [LARGE SCALE GENOMIC DNA]</scope>
    <source>
        <strain evidence="39 77">1.F.A.1A.3</strain>
        <strain evidence="40 108">1.F.A.1B.3</strain>
        <strain evidence="41 72">1.F.A.1B.4</strain>
        <strain evidence="42 84">1.F.A.2.8</strain>
        <strain evidence="43 114">1.F.M.0.5</strain>
        <strain evidence="44 91">1.H.A.0.1</strain>
        <strain evidence="45 109">1.H.A.1A.1</strain>
        <strain evidence="46 74">1.H.A.1A.3</strain>
        <strain evidence="47 106">1.H.A.1A.4</strain>
        <strain evidence="48 67">1.H.A.1A.6</strain>
        <strain evidence="49 88">1.H.A.2.1</strain>
        <strain evidence="50 85">1.H.A.2.3</strain>
        <strain evidence="51 96">1.H.A.2.6</strain>
        <strain evidence="53 107">1.H.A.2.7</strain>
        <strain evidence="52">1.H.A.2.8</strain>
        <strain evidence="54 71">1.H.M.0.1</strain>
        <strain evidence="57 115">1.H.M.1A.1</strain>
        <strain evidence="55 75">1.H.M.1A.2</strain>
        <strain evidence="56 112">1.H.M.1A.3</strain>
        <strain evidence="60 81">1.H.M.2.1</strain>
        <strain evidence="58 65">1.H.M.2.2</strain>
        <strain evidence="59 116">1.H.M.2.3</strain>
        <strain evidence="62 105">1.H.M.2.4</strain>
        <strain evidence="61 113">1.H.T.2.1</strain>
        <strain evidence="63 69">1.H.T.2.3</strain>
        <strain evidence="64 98">1.H.T.2.5</strain>
        <strain evidence="11 79">2.F.A.2.3</strain>
        <strain evidence="10 101">2.F.A.2.4</strain>
        <strain evidence="9 102">2.F.T.0.2</strain>
        <strain evidence="12 76">2.F.T.2.6</strain>
        <strain evidence="15 93">3.F.A.1A.1</strain>
        <strain evidence="13 68">3.F.A.1A.3</strain>
        <strain evidence="14 90">3.F.A.1B.1</strain>
        <strain evidence="18 100">3.F.A.2.12</strain>
        <strain evidence="17 104">3.F.A.2.3</strain>
        <strain evidence="16 80">3.F.A.2.5</strain>
        <strain evidence="19 83">3.F.A.2.6</strain>
        <strain evidence="20 86">3.F.A.2.7</strain>
        <strain evidence="21 82">3.F.T.1A.1</strain>
        <strain evidence="24 89">3.F.T.1A.2</strain>
        <strain evidence="23 99">3.F.T.1A.4</strain>
        <strain evidence="22 95">3.F.T.2.1</strain>
        <strain evidence="27">3.H.A.1A.1</strain>
        <strain evidence="25 78">3.H.A.1A.2</strain>
        <strain evidence="26 73">3.H.A.2.1</strain>
        <strain evidence="28 110">3.H.A.2.4</strain>
        <strain evidence="29 70">3.H.A.2.5</strain>
        <strain evidence="30 118">3.H.A.2.6</strain>
        <strain evidence="32 94">3.H.A.2.8</strain>
        <strain evidence="31 103">3.H.M.1A.1</strain>
        <strain evidence="35 97">3.H.M.1B.1</strain>
        <strain evidence="33 66">3.H.M.1B.2</strain>
        <strain evidence="34 87">3.H.M.1B.5</strain>
        <strain evidence="37 92">3.H.M.2.7</strain>
        <strain evidence="36 111">3.H.T.1A.1</strain>
        <strain evidence="38 117">3.H.T.1A.2</strain>
    </source>
</reference>
<evidence type="ECO:0000313" key="59">
    <source>
        <dbReference type="EMBL" id="KKH88156.1"/>
    </source>
</evidence>
<evidence type="ECO:0000313" key="73">
    <source>
        <dbReference type="Proteomes" id="UP000034001"/>
    </source>
</evidence>
<dbReference type="Proteomes" id="UP000034152">
    <property type="component" value="Unassembled WGS sequence"/>
</dbReference>
<evidence type="ECO:0000256" key="6">
    <source>
        <dbReference type="ARBA" id="ARBA00022774"/>
    </source>
</evidence>
<dbReference type="Proteomes" id="UP000034921">
    <property type="component" value="Unassembled WGS sequence"/>
</dbReference>
<evidence type="ECO:0000313" key="94">
    <source>
        <dbReference type="Proteomes" id="UP000034409"/>
    </source>
</evidence>
<evidence type="ECO:0000313" key="28">
    <source>
        <dbReference type="EMBL" id="KKG78363.1"/>
    </source>
</evidence>
<evidence type="ECO:0000256" key="1">
    <source>
        <dbReference type="ARBA" id="ARBA00005111"/>
    </source>
</evidence>
<evidence type="ECO:0000313" key="44">
    <source>
        <dbReference type="EMBL" id="KKH33788.1"/>
    </source>
</evidence>
<dbReference type="EMBL" id="JJQS01000085">
    <property type="protein sequence ID" value="KKH74262.1"/>
    <property type="molecule type" value="Genomic_DNA"/>
</dbReference>
<evidence type="ECO:0000313" key="103">
    <source>
        <dbReference type="Proteomes" id="UP000034657"/>
    </source>
</evidence>
<dbReference type="EMBL" id="JJPC01000112">
    <property type="protein sequence ID" value="KKG32853.1"/>
    <property type="molecule type" value="Genomic_DNA"/>
</dbReference>
<dbReference type="Proteomes" id="UP000033814">
    <property type="component" value="Unassembled WGS sequence"/>
</dbReference>
<sequence>MTFRKSFDCYDFYDRAKVGEKCTQDDWDLMKIPMKAMELKQKYGLDFKGEFVPTDKDMMEKLFQAGFEMLLECGIYCTDTHRIVKYTEDEIWDAINNVQKEFTLGTGRDAVNVRKRSVGDKRKPIVQGGPTGSPISEEVFMPVHMSYALEREVDTIVDGVMTSVRGKAPIPGSPYEVLAAKTETRLIKQACAMAGRPGMGI</sequence>
<dbReference type="EMBL" id="JJPS01000067">
    <property type="protein sequence ID" value="KKG91890.1"/>
    <property type="molecule type" value="Genomic_DNA"/>
</dbReference>
<dbReference type="EMBL" id="JJPD01000031">
    <property type="protein sequence ID" value="KKG44660.1"/>
    <property type="molecule type" value="Genomic_DNA"/>
</dbReference>
<evidence type="ECO:0000256" key="3">
    <source>
        <dbReference type="ARBA" id="ARBA00012853"/>
    </source>
</evidence>
<dbReference type="Proteomes" id="UP000034047">
    <property type="component" value="Unassembled WGS sequence"/>
</dbReference>
<evidence type="ECO:0000313" key="81">
    <source>
        <dbReference type="Proteomes" id="UP000034152"/>
    </source>
</evidence>
<evidence type="ECO:0000313" key="114">
    <source>
        <dbReference type="Proteomes" id="UP000034921"/>
    </source>
</evidence>
<dbReference type="Proteomes" id="UP000034657">
    <property type="component" value="Unassembled WGS sequence"/>
</dbReference>
<evidence type="ECO:0000313" key="117">
    <source>
        <dbReference type="Proteomes" id="UP000034944"/>
    </source>
</evidence>
<dbReference type="Proteomes" id="UP000034872">
    <property type="component" value="Unassembled WGS sequence"/>
</dbReference>
<dbReference type="EMBL" id="JJQG01000132">
    <property type="protein sequence ID" value="KKH35420.1"/>
    <property type="molecule type" value="Genomic_DNA"/>
</dbReference>
<evidence type="ECO:0000313" key="13">
    <source>
        <dbReference type="EMBL" id="KKG28933.1"/>
    </source>
</evidence>
<evidence type="ECO:0000313" key="116">
    <source>
        <dbReference type="Proteomes" id="UP000034937"/>
    </source>
</evidence>
<evidence type="ECO:0000313" key="37">
    <source>
        <dbReference type="EMBL" id="KKH10121.1"/>
    </source>
</evidence>
<dbReference type="InterPro" id="IPR036655">
    <property type="entry name" value="MtmB_sf"/>
</dbReference>
<evidence type="ECO:0000313" key="20">
    <source>
        <dbReference type="EMBL" id="KKG52372.1"/>
    </source>
</evidence>
<evidence type="ECO:0000313" key="58">
    <source>
        <dbReference type="EMBL" id="KKH80432.1"/>
    </source>
</evidence>
<evidence type="ECO:0000313" key="74">
    <source>
        <dbReference type="Proteomes" id="UP000034021"/>
    </source>
</evidence>
<dbReference type="EMBL" id="JJPH01000072">
    <property type="protein sequence ID" value="KKG52372.1"/>
    <property type="molecule type" value="Genomic_DNA"/>
</dbReference>
<evidence type="ECO:0000313" key="86">
    <source>
        <dbReference type="Proteomes" id="UP000034243"/>
    </source>
</evidence>
<evidence type="ECO:0000313" key="61">
    <source>
        <dbReference type="EMBL" id="KKH93922.1"/>
    </source>
</evidence>
<dbReference type="Proteomes" id="UP000034950">
    <property type="component" value="Unassembled WGS sequence"/>
</dbReference>
<evidence type="ECO:0000256" key="5">
    <source>
        <dbReference type="ARBA" id="ARBA00022679"/>
    </source>
</evidence>
<dbReference type="EMBL" id="JJPK01000046">
    <property type="protein sequence ID" value="KKG62861.1"/>
    <property type="molecule type" value="Genomic_DNA"/>
</dbReference>
<evidence type="ECO:0000256" key="8">
    <source>
        <dbReference type="ARBA" id="ARBA00047505"/>
    </source>
</evidence>
<dbReference type="Proteomes" id="UP000034399">
    <property type="component" value="Unassembled WGS sequence"/>
</dbReference>
<dbReference type="GO" id="GO:0043852">
    <property type="term" value="F:monomethylamine methyltransferase activity"/>
    <property type="evidence" value="ECO:0007669"/>
    <property type="project" value="UniProtKB-EC"/>
</dbReference>
<dbReference type="EMBL" id="JJQK01000080">
    <property type="protein sequence ID" value="KKH53314.1"/>
    <property type="molecule type" value="Genomic_DNA"/>
</dbReference>
<dbReference type="EMBL" id="JJQT01000159">
    <property type="protein sequence ID" value="KKH76651.1"/>
    <property type="molecule type" value="Genomic_DNA"/>
</dbReference>
<evidence type="ECO:0000313" key="98">
    <source>
        <dbReference type="Proteomes" id="UP000034547"/>
    </source>
</evidence>
<evidence type="ECO:0000313" key="32">
    <source>
        <dbReference type="EMBL" id="KKG91890.1"/>
    </source>
</evidence>
<evidence type="ECO:0000313" key="106">
    <source>
        <dbReference type="Proteomes" id="UP000034672"/>
    </source>
</evidence>
<name>A0A0F8LFB5_METMZ</name>
<evidence type="ECO:0000313" key="25">
    <source>
        <dbReference type="EMBL" id="KKG73236.1"/>
    </source>
</evidence>
<evidence type="ECO:0000313" key="76">
    <source>
        <dbReference type="Proteomes" id="UP000034047"/>
    </source>
</evidence>
<dbReference type="Proteomes" id="UP000034733">
    <property type="component" value="Unassembled WGS sequence"/>
</dbReference>
<evidence type="ECO:0000313" key="93">
    <source>
        <dbReference type="Proteomes" id="UP000034399"/>
    </source>
</evidence>
<dbReference type="Proteomes" id="UP000034298">
    <property type="component" value="Unassembled WGS sequence"/>
</dbReference>
<evidence type="ECO:0000313" key="83">
    <source>
        <dbReference type="Proteomes" id="UP000034195"/>
    </source>
</evidence>
<evidence type="ECO:0000313" key="27">
    <source>
        <dbReference type="EMBL" id="KKG74434.1"/>
    </source>
</evidence>
<keyword evidence="5" id="KW-0808">Transferase</keyword>
<dbReference type="Proteomes" id="UP000034195">
    <property type="component" value="Unassembled WGS sequence"/>
</dbReference>
<evidence type="ECO:0000313" key="43">
    <source>
        <dbReference type="EMBL" id="KKH29734.1"/>
    </source>
</evidence>
<evidence type="ECO:0000313" key="52">
    <source>
        <dbReference type="EMBL" id="KKH60848.1"/>
    </source>
</evidence>
<dbReference type="Proteomes" id="UP000034227">
    <property type="component" value="Unassembled WGS sequence"/>
</dbReference>
<dbReference type="Proteomes" id="UP000033864">
    <property type="component" value="Unassembled WGS sequence"/>
</dbReference>
<evidence type="ECO:0000313" key="42">
    <source>
        <dbReference type="EMBL" id="KKH22755.1"/>
    </source>
</evidence>
<dbReference type="Proteomes" id="UP000034597">
    <property type="component" value="Unassembled WGS sequence"/>
</dbReference>
<dbReference type="Proteomes" id="UP000034577">
    <property type="component" value="Unassembled WGS sequence"/>
</dbReference>
<evidence type="ECO:0000313" key="18">
    <source>
        <dbReference type="EMBL" id="KKG44660.1"/>
    </source>
</evidence>
<evidence type="ECO:0000313" key="60">
    <source>
        <dbReference type="EMBL" id="KKH90253.1"/>
    </source>
</evidence>
<gene>
    <name evidence="14" type="ORF">DU30_07240</name>
    <name evidence="11" type="ORF">DU31_20310</name>
    <name evidence="21" type="ORF">DU33_02350</name>
    <name evidence="12" type="ORF">DU34_08145</name>
    <name evidence="18" type="ORF">DU35_18645</name>
    <name evidence="20" type="ORF">DU36_06445</name>
    <name evidence="44" type="ORF">DU37_02435</name>
    <name evidence="19" type="ORF">DU38_13760</name>
    <name evidence="16" type="ORF">DU39_14045</name>
    <name evidence="9" type="ORF">DU40_16460</name>
    <name evidence="17" type="ORF">DU41_05290</name>
    <name evidence="37" type="ORF">DU42_04675</name>
    <name evidence="27" type="ORF">DU43_13820</name>
    <name evidence="39" type="ORF">DU44_11740</name>
    <name evidence="23" type="ORF">DU45_16865</name>
    <name evidence="25" type="ORF">DU46_08185</name>
    <name evidence="10" type="ORF">DU47_01615</name>
    <name evidence="40" type="ORF">DU48_12430</name>
    <name evidence="13" type="ORF">DU49_05965</name>
    <name evidence="46" type="ORF">DU50_20180</name>
    <name evidence="36" type="ORF">DU51_08305</name>
    <name evidence="15" type="ORF">DU52_13325</name>
    <name evidence="45" type="ORF">DU54_11450</name>
    <name evidence="28" type="ORF">DU55_09630</name>
    <name evidence="34" type="ORF">DU56_02135</name>
    <name evidence="30" type="ORF">DU57_04195</name>
    <name evidence="42" type="ORF">DU58_01255</name>
    <name evidence="32" type="ORF">DU59_05750</name>
    <name evidence="43" type="ORF">DU60_05975</name>
    <name evidence="29" type="ORF">DU61_05745</name>
    <name evidence="38" type="ORF">DU62_08615</name>
    <name evidence="26" type="ORF">DU63_07195</name>
    <name evidence="24" type="ORF">DU64_00955</name>
    <name evidence="41" type="ORF">DU65_00090</name>
    <name evidence="35" type="ORF">DU66_20170</name>
    <name evidence="22" type="ORF">DU67_04085</name>
    <name evidence="33" type="ORF">DU68_02075</name>
    <name evidence="31" type="ORF">DU69_17875</name>
    <name evidence="47" type="ORF">DU71_10945</name>
    <name evidence="49" type="ORF">DU72_05040</name>
    <name evidence="52" type="ORF">DU73_04370</name>
    <name evidence="51" type="ORF">DU74_10600</name>
    <name evidence="53" type="ORF">DU75_18765</name>
    <name evidence="50" type="ORF">DU76_13805</name>
    <name evidence="55" type="ORF">DU77_02970</name>
    <name evidence="56" type="ORF">DU78_18455</name>
    <name evidence="62" type="ORF">DU79_12495</name>
    <name evidence="60" type="ORF">DU80_05575</name>
    <name evidence="63" type="ORF">DU81_13070</name>
    <name evidence="58" type="ORF">DU82_17730</name>
    <name evidence="64" type="ORF">DU83_00320</name>
    <name evidence="61" type="ORF">DU84_03005</name>
    <name evidence="48" type="ORF">DU85_19590</name>
    <name evidence="57" type="ORF">DU86_14165</name>
    <name evidence="54" type="ORF">DU87_10010</name>
    <name evidence="59" type="ORF">DU88_02125</name>
</gene>
<evidence type="ECO:0000313" key="75">
    <source>
        <dbReference type="Proteomes" id="UP000034040"/>
    </source>
</evidence>
<evidence type="ECO:0000313" key="47">
    <source>
        <dbReference type="EMBL" id="KKH38524.1"/>
    </source>
</evidence>
<evidence type="ECO:0000313" key="96">
    <source>
        <dbReference type="Proteomes" id="UP000034450"/>
    </source>
</evidence>
<dbReference type="Proteomes" id="UP000034253">
    <property type="component" value="Unassembled WGS sequence"/>
</dbReference>
<dbReference type="Proteomes" id="UP000033878">
    <property type="component" value="Unassembled WGS sequence"/>
</dbReference>
<evidence type="ECO:0000313" key="9">
    <source>
        <dbReference type="EMBL" id="KKF99973.1"/>
    </source>
</evidence>
<keyword evidence="7" id="KW-0484">Methanogenesis</keyword>
<comment type="similarity">
    <text evidence="2">Belongs to the monomethylamine methyltransferase family.</text>
</comment>
<dbReference type="AlphaFoldDB" id="A0A0F8LFB5"/>
<evidence type="ECO:0000313" key="68">
    <source>
        <dbReference type="Proteomes" id="UP000033878"/>
    </source>
</evidence>
<evidence type="ECO:0000313" key="64">
    <source>
        <dbReference type="EMBL" id="KKI05917.1"/>
    </source>
</evidence>
<dbReference type="Proteomes" id="UP000034667">
    <property type="component" value="Unassembled WGS sequence"/>
</dbReference>
<dbReference type="Proteomes" id="UP000033835">
    <property type="component" value="Unassembled WGS sequence"/>
</dbReference>
<dbReference type="EMBL" id="JJQQ01000119">
    <property type="protein sequence ID" value="KKH65586.1"/>
    <property type="molecule type" value="Genomic_DNA"/>
</dbReference>
<evidence type="ECO:0000313" key="82">
    <source>
        <dbReference type="Proteomes" id="UP000034188"/>
    </source>
</evidence>
<dbReference type="GO" id="GO:0015948">
    <property type="term" value="P:methanogenesis"/>
    <property type="evidence" value="ECO:0007669"/>
    <property type="project" value="UniProtKB-KW"/>
</dbReference>
<evidence type="ECO:0000313" key="85">
    <source>
        <dbReference type="Proteomes" id="UP000034232"/>
    </source>
</evidence>
<dbReference type="EMBL" id="JJRB01000021">
    <property type="protein sequence ID" value="KKI05917.1"/>
    <property type="molecule type" value="Genomic_DNA"/>
</dbReference>
<dbReference type="EMBL" id="JJQN01000099">
    <property type="protein sequence ID" value="KKH59255.1"/>
    <property type="molecule type" value="Genomic_DNA"/>
</dbReference>
<dbReference type="EMBL" id="JJQI01000075">
    <property type="protein sequence ID" value="KKH38524.1"/>
    <property type="molecule type" value="Genomic_DNA"/>
</dbReference>
<evidence type="ECO:0000313" key="45">
    <source>
        <dbReference type="EMBL" id="KKH35420.1"/>
    </source>
</evidence>
<evidence type="ECO:0000313" key="21">
    <source>
        <dbReference type="EMBL" id="KKG55324.1"/>
    </source>
</evidence>
<evidence type="ECO:0000313" key="49">
    <source>
        <dbReference type="EMBL" id="KKH53314.1"/>
    </source>
</evidence>
<dbReference type="EMBL" id="JJPE01000073">
    <property type="protein sequence ID" value="KKG44439.1"/>
    <property type="molecule type" value="Genomic_DNA"/>
</dbReference>
<evidence type="ECO:0000313" key="101">
    <source>
        <dbReference type="Proteomes" id="UP000034578"/>
    </source>
</evidence>
<dbReference type="Proteomes" id="UP000034468">
    <property type="component" value="Unassembled WGS sequence"/>
</dbReference>
<dbReference type="EMBL" id="JJOS01000105">
    <property type="protein sequence ID" value="KKG00417.1"/>
    <property type="molecule type" value="Genomic_DNA"/>
</dbReference>
<dbReference type="EMBL" id="JJQE01000066">
    <property type="protein sequence ID" value="KKH29734.1"/>
    <property type="molecule type" value="Genomic_DNA"/>
</dbReference>
<keyword evidence="6" id="KW-0669">Pyrrolysine</keyword>
<dbReference type="EMBL" id="JJPV01000090">
    <property type="protein sequence ID" value="KKG98077.1"/>
    <property type="molecule type" value="Genomic_DNA"/>
</dbReference>
<evidence type="ECO:0000313" key="34">
    <source>
        <dbReference type="EMBL" id="KKG98992.1"/>
    </source>
</evidence>
<evidence type="ECO:0000256" key="4">
    <source>
        <dbReference type="ARBA" id="ARBA00022603"/>
    </source>
</evidence>
<evidence type="ECO:0000313" key="57">
    <source>
        <dbReference type="EMBL" id="KKH77845.1"/>
    </source>
</evidence>
<dbReference type="Proteomes" id="UP000034424">
    <property type="component" value="Unassembled WGS sequence"/>
</dbReference>
<dbReference type="Proteomes" id="UP000034842">
    <property type="component" value="Unassembled WGS sequence"/>
</dbReference>
<dbReference type="EMBL" id="JJQX01000101">
    <property type="protein sequence ID" value="KKH95540.1"/>
    <property type="molecule type" value="Genomic_DNA"/>
</dbReference>
<evidence type="ECO:0000313" key="19">
    <source>
        <dbReference type="EMBL" id="KKG52015.1"/>
    </source>
</evidence>
<evidence type="ECO:0000313" key="107">
    <source>
        <dbReference type="Proteomes" id="UP000034692"/>
    </source>
</evidence>
<dbReference type="EMBL" id="JJQW01000065">
    <property type="protein sequence ID" value="KKH88156.1"/>
    <property type="molecule type" value="Genomic_DNA"/>
</dbReference>
<evidence type="ECO:0000313" key="91">
    <source>
        <dbReference type="Proteomes" id="UP000034338"/>
    </source>
</evidence>
<evidence type="ECO:0000313" key="53">
    <source>
        <dbReference type="EMBL" id="KKH64790.1"/>
    </source>
</evidence>
<dbReference type="EMBL" id="JJPX01000084">
    <property type="protein sequence ID" value="KKH10121.1"/>
    <property type="molecule type" value="Genomic_DNA"/>
</dbReference>
<dbReference type="Proteomes" id="UP000034259">
    <property type="component" value="Unassembled WGS sequence"/>
</dbReference>